<feature type="compositionally biased region" description="Polar residues" evidence="3">
    <location>
        <begin position="623"/>
        <end position="645"/>
    </location>
</feature>
<feature type="region of interest" description="Disordered" evidence="3">
    <location>
        <begin position="617"/>
        <end position="693"/>
    </location>
</feature>
<dbReference type="CDD" id="cd00130">
    <property type="entry name" value="PAS"/>
    <property type="match status" value="2"/>
</dbReference>
<evidence type="ECO:0000259" key="5">
    <source>
        <dbReference type="PROSITE" id="PS50112"/>
    </source>
</evidence>
<reference evidence="7" key="1">
    <citation type="submission" date="2025-08" db="UniProtKB">
        <authorList>
            <consortium name="RefSeq"/>
        </authorList>
    </citation>
    <scope>IDENTIFICATION</scope>
</reference>
<dbReference type="InterPro" id="IPR035965">
    <property type="entry name" value="PAS-like_dom_sf"/>
</dbReference>
<feature type="region of interest" description="Disordered" evidence="3">
    <location>
        <begin position="712"/>
        <end position="752"/>
    </location>
</feature>
<feature type="compositionally biased region" description="Polar residues" evidence="3">
    <location>
        <begin position="663"/>
        <end position="678"/>
    </location>
</feature>
<proteinExistence type="predicted"/>
<dbReference type="InterPro" id="IPR011009">
    <property type="entry name" value="Kinase-like_dom_sf"/>
</dbReference>
<dbReference type="PANTHER" id="PTHR24346">
    <property type="entry name" value="MAP/MICROTUBULE AFFINITY-REGULATING KINASE"/>
    <property type="match status" value="1"/>
</dbReference>
<dbReference type="SUPFAM" id="SSF55785">
    <property type="entry name" value="PYP-like sensor domain (PAS domain)"/>
    <property type="match status" value="1"/>
</dbReference>
<sequence>MEDIVQSSVESGAAVFTTNYRQSDEMRNKCVEKCHSSDIPVWSEKPDTAVARRAVFRQKQDHIMLTPSDRRKRTNPHWLMMSDSIGSPSYPSPLDRIRSGKRERAAQLGLSLSIEEPYEANQSLPAMRKLGSSPCVEFDPGAGDTKLALRRFKGDALNSFCFSPPPCKTSLHASLERQRSTCIRSFGHSWDFFEFVGGTKATGSVPSHIRNPNKAVVTLNGRTSEILIANEMACELFGYYKDELIGMPLSDHFKCKQKHEALMENHLESTGEVVMVSGKVLEAVDCNGQVIPVSLWMKMLKTGDDPRCLAIMEPVERITAYIVFDSTGTILCADQKMACLHGYTSPSEVEGENIHQLIPSLTMPSSGSSIPKAIRKQRATGRTKHSTTFPLSIALWTDEDLKNPKFASYIKEGSVDSANSRCDRQNSTTSTTSISELMRQSSISSTGSVDRVQLIREKDGANEEFNKEEGKVEVYHATVWVFTNISGMLTFMPDGTIHSINDNFSLMLFGYTQQELVGERITYIIPGFYDDMASLKVNSIPFPPVDDEMELCGRDCHHCPQHDISQPDFSPEVLDVERARSVDAITNTEASHEHASVDLQIKGSTCQLCEQRSSEIGMLDPASGTSANSHSSATMWLSPDSQPSCHSHFPFSNQSSPPSSASRLPTKSQPSPRRQTSPMKWPRTVGKSSCGRHTFSGRRLRQAVACRHAAAAPALQATSTPSKVDANGDRLPPSTLEKPAEGADNVVYEGSCSGQGRHKDGSYIGILYQVKRVEFEQGQSIYCIWVTRDPSDTLAQSNTTGCSSHNNTMDWSKLYGCQEGTTKVDTDVEAVNPGTGRYGELYESIYSIGKGGFGFVQLARRLSDNQMVVTKFITKRKVLSDSWLDDEELGRVPIEISLLNLLSHPNIVQMLEVFENDYFYQVIMEQHGLGMDLFEFIDRRPLLDEPICSYIFQQIVSAVAYLHNLGIIHRDIKDENIILNEEFHCKLIDFGAAAYLKPGKLFNKFFGTIEYCSPEVILGNKYNGPELEMWSLGITLYTLLFGENPFYDVEETIKGILKPPFVVSTGLMQLISWLLHPSVPCRCKMPELQNHEWLSLPINIADYIWEEIVPDAGNVNTDSDDDDADGDDNDEVMAILLQQQLDLCDNDQTEL</sequence>
<dbReference type="Pfam" id="PF13426">
    <property type="entry name" value="PAS_9"/>
    <property type="match status" value="3"/>
</dbReference>
<keyword evidence="2" id="KW-0067">ATP-binding</keyword>
<feature type="domain" description="PAS" evidence="5">
    <location>
        <begin position="216"/>
        <end position="246"/>
    </location>
</feature>
<dbReference type="SUPFAM" id="SSF56112">
    <property type="entry name" value="Protein kinase-like (PK-like)"/>
    <property type="match status" value="1"/>
</dbReference>
<dbReference type="Proteomes" id="UP000695022">
    <property type="component" value="Unplaced"/>
</dbReference>
<evidence type="ECO:0000259" key="4">
    <source>
        <dbReference type="PROSITE" id="PS50011"/>
    </source>
</evidence>
<dbReference type="Gene3D" id="3.30.450.20">
    <property type="entry name" value="PAS domain"/>
    <property type="match status" value="1"/>
</dbReference>
<gene>
    <name evidence="7" type="primary">LOC106820751</name>
</gene>
<dbReference type="NCBIfam" id="TIGR00229">
    <property type="entry name" value="sensory_box"/>
    <property type="match status" value="1"/>
</dbReference>
<dbReference type="InterPro" id="IPR000014">
    <property type="entry name" value="PAS"/>
</dbReference>
<dbReference type="PROSITE" id="PS50011">
    <property type="entry name" value="PROTEIN_KINASE_DOM"/>
    <property type="match status" value="1"/>
</dbReference>
<dbReference type="PROSITE" id="PS50112">
    <property type="entry name" value="PAS"/>
    <property type="match status" value="1"/>
</dbReference>
<evidence type="ECO:0000256" key="2">
    <source>
        <dbReference type="ARBA" id="ARBA00022840"/>
    </source>
</evidence>
<dbReference type="Gene3D" id="3.30.200.20">
    <property type="entry name" value="Phosphorylase Kinase, domain 1"/>
    <property type="match status" value="1"/>
</dbReference>
<accession>A0ABM1F8L3</accession>
<keyword evidence="6" id="KW-1185">Reference proteome</keyword>
<evidence type="ECO:0000256" key="1">
    <source>
        <dbReference type="ARBA" id="ARBA00022741"/>
    </source>
</evidence>
<feature type="compositionally biased region" description="Low complexity" evidence="3">
    <location>
        <begin position="646"/>
        <end position="662"/>
    </location>
</feature>
<evidence type="ECO:0000256" key="3">
    <source>
        <dbReference type="SAM" id="MobiDB-lite"/>
    </source>
</evidence>
<dbReference type="SMART" id="SM00091">
    <property type="entry name" value="PAS"/>
    <property type="match status" value="2"/>
</dbReference>
<dbReference type="Pfam" id="PF00069">
    <property type="entry name" value="Pkinase"/>
    <property type="match status" value="1"/>
</dbReference>
<keyword evidence="1" id="KW-0547">Nucleotide-binding</keyword>
<dbReference type="PANTHER" id="PTHR24346:SF51">
    <property type="entry name" value="PAS DOMAIN-CONTAINING SERINE_THREONINE-PROTEIN KINASE"/>
    <property type="match status" value="1"/>
</dbReference>
<evidence type="ECO:0000313" key="6">
    <source>
        <dbReference type="Proteomes" id="UP000695022"/>
    </source>
</evidence>
<dbReference type="GeneID" id="106820751"/>
<organism evidence="6 7">
    <name type="scientific">Priapulus caudatus</name>
    <name type="common">Priapulid worm</name>
    <dbReference type="NCBI Taxonomy" id="37621"/>
    <lineage>
        <taxon>Eukaryota</taxon>
        <taxon>Metazoa</taxon>
        <taxon>Ecdysozoa</taxon>
        <taxon>Scalidophora</taxon>
        <taxon>Priapulida</taxon>
        <taxon>Priapulimorpha</taxon>
        <taxon>Priapulimorphida</taxon>
        <taxon>Priapulidae</taxon>
        <taxon>Priapulus</taxon>
    </lineage>
</organism>
<evidence type="ECO:0000313" key="7">
    <source>
        <dbReference type="RefSeq" id="XP_014680784.1"/>
    </source>
</evidence>
<dbReference type="SMART" id="SM00220">
    <property type="entry name" value="S_TKc"/>
    <property type="match status" value="1"/>
</dbReference>
<protein>
    <submittedName>
        <fullName evidence="7">PAS domain-containing serine/threonine-protein kinase-like isoform X1</fullName>
    </submittedName>
</protein>
<feature type="domain" description="Protein kinase" evidence="4">
    <location>
        <begin position="842"/>
        <end position="1094"/>
    </location>
</feature>
<dbReference type="InterPro" id="IPR008271">
    <property type="entry name" value="Ser/Thr_kinase_AS"/>
</dbReference>
<dbReference type="Gene3D" id="1.10.510.10">
    <property type="entry name" value="Transferase(Phosphotransferase) domain 1"/>
    <property type="match status" value="1"/>
</dbReference>
<dbReference type="RefSeq" id="XP_014680784.1">
    <property type="nucleotide sequence ID" value="XM_014825298.1"/>
</dbReference>
<name>A0ABM1F8L3_PRICU</name>
<dbReference type="PROSITE" id="PS00108">
    <property type="entry name" value="PROTEIN_KINASE_ST"/>
    <property type="match status" value="1"/>
</dbReference>
<dbReference type="InterPro" id="IPR000719">
    <property type="entry name" value="Prot_kinase_dom"/>
</dbReference>